<evidence type="ECO:0000259" key="9">
    <source>
        <dbReference type="PROSITE" id="PS50975"/>
    </source>
</evidence>
<dbReference type="KEGG" id="otr:OTERR_01890"/>
<keyword evidence="2" id="KW-0436">Ligase</keyword>
<evidence type="ECO:0000313" key="12">
    <source>
        <dbReference type="Proteomes" id="UP000323671"/>
    </source>
</evidence>
<feature type="domain" description="Lipoyl-binding" evidence="8">
    <location>
        <begin position="602"/>
        <end position="679"/>
    </location>
</feature>
<protein>
    <submittedName>
        <fullName evidence="11">3-methylcrotonyl-CoA carboxylase alpha subunit</fullName>
    </submittedName>
</protein>
<dbReference type="InterPro" id="IPR005482">
    <property type="entry name" value="Biotin_COase_C"/>
</dbReference>
<dbReference type="InterPro" id="IPR050856">
    <property type="entry name" value="Biotin_carboxylase_complex"/>
</dbReference>
<dbReference type="Pfam" id="PF00364">
    <property type="entry name" value="Biotin_lipoyl"/>
    <property type="match status" value="1"/>
</dbReference>
<dbReference type="SUPFAM" id="SSF51230">
    <property type="entry name" value="Single hybrid motif"/>
    <property type="match status" value="1"/>
</dbReference>
<evidence type="ECO:0000256" key="5">
    <source>
        <dbReference type="ARBA" id="ARBA00022946"/>
    </source>
</evidence>
<feature type="domain" description="Biotin carboxylation" evidence="10">
    <location>
        <begin position="1"/>
        <end position="447"/>
    </location>
</feature>
<gene>
    <name evidence="11" type="ORF">OTERR_01890</name>
</gene>
<dbReference type="Gene3D" id="2.40.50.100">
    <property type="match status" value="1"/>
</dbReference>
<dbReference type="CDD" id="cd06850">
    <property type="entry name" value="biotinyl_domain"/>
    <property type="match status" value="1"/>
</dbReference>
<dbReference type="Gene3D" id="3.30.1490.20">
    <property type="entry name" value="ATP-grasp fold, A domain"/>
    <property type="match status" value="1"/>
</dbReference>
<evidence type="ECO:0000313" key="11">
    <source>
        <dbReference type="EMBL" id="QEL63665.1"/>
    </source>
</evidence>
<dbReference type="InterPro" id="IPR011054">
    <property type="entry name" value="Rudment_hybrid_motif"/>
</dbReference>
<dbReference type="PANTHER" id="PTHR18866">
    <property type="entry name" value="CARBOXYLASE:PYRUVATE/ACETYL-COA/PROPIONYL-COA CARBOXYLASE"/>
    <property type="match status" value="1"/>
</dbReference>
<keyword evidence="4 7" id="KW-0067">ATP-binding</keyword>
<dbReference type="Pfam" id="PF00289">
    <property type="entry name" value="Biotin_carb_N"/>
    <property type="match status" value="1"/>
</dbReference>
<dbReference type="SUPFAM" id="SSF52440">
    <property type="entry name" value="PreATP-grasp domain"/>
    <property type="match status" value="1"/>
</dbReference>
<dbReference type="GO" id="GO:0046872">
    <property type="term" value="F:metal ion binding"/>
    <property type="evidence" value="ECO:0007669"/>
    <property type="project" value="InterPro"/>
</dbReference>
<dbReference type="EMBL" id="CP022579">
    <property type="protein sequence ID" value="QEL63665.1"/>
    <property type="molecule type" value="Genomic_DNA"/>
</dbReference>
<dbReference type="Pfam" id="PF02785">
    <property type="entry name" value="Biotin_carb_C"/>
    <property type="match status" value="1"/>
</dbReference>
<evidence type="ECO:0000256" key="4">
    <source>
        <dbReference type="ARBA" id="ARBA00022840"/>
    </source>
</evidence>
<dbReference type="FunFam" id="3.30.470.20:FF:000028">
    <property type="entry name" value="Methylcrotonoyl-CoA carboxylase subunit alpha, mitochondrial"/>
    <property type="match status" value="1"/>
</dbReference>
<keyword evidence="6" id="KW-0092">Biotin</keyword>
<dbReference type="PROSITE" id="PS00866">
    <property type="entry name" value="CPSASE_1"/>
    <property type="match status" value="1"/>
</dbReference>
<sequence>MFSKILIANRGEIACRVIKTARRLGVRTVAVYSEADAGARHVRLADEAVCIGPAAARESYLVAERILAAARATGAQAIHPGYGFLSENAEFADACAAAGVVFIGPPAASIRAMGSKSAAKALMEKAAVPLTPGYHGDNQDPEFLKQQADAIGYPVLIKAAAGGGGKGMRLVEKGDDFIAALASCKREASSSFGNDHVLVEKYITRPRHIEIQVFGDTHGNCVYLFERDCSVQRRHQKVLEEAPAPGMTPERRRQMGEAAVAAAQAVGYVGAGTVEFIANQDGSFYFMEMNTRLQVEHPVTEMITGQDLVEWQLRVASGEPLPLKQADLAIHGHALEARIYAEDADRGFLPSTGRLLRLAPPAESLYVRVDTGVEEGDEITPHYDPMVAKLIVWDENRDAALARMRQALADYRVVGVTSNIPFLSRLVACPAFAGADLDTGLIERQRDYLFPGDAPLPAAALLVASVAELLREQAQAEQAARTSADPWSPWASRDGWRMNLTGRRTLTWKSGELETTVEVAYGADGSDSWTLVLAGDAGAGNGSGSQVLARGKCLGGDRLAVELDDRRLLASVVAVNDAQSERRHVFLNGSTFILERHDPLHKVEAGGHQGGGLTAPMPGKVVALIATPGQKVEAGAPLLILEAMKMEHTITAPKAGVVKAFRYAAGDQVSDGAELVDFEAA</sequence>
<organism evidence="11 12">
    <name type="scientific">Oryzomicrobium terrae</name>
    <dbReference type="NCBI Taxonomy" id="1735038"/>
    <lineage>
        <taxon>Bacteria</taxon>
        <taxon>Pseudomonadati</taxon>
        <taxon>Pseudomonadota</taxon>
        <taxon>Betaproteobacteria</taxon>
        <taxon>Rhodocyclales</taxon>
        <taxon>Rhodocyclaceae</taxon>
        <taxon>Oryzomicrobium</taxon>
    </lineage>
</organism>
<dbReference type="NCBIfam" id="NF006367">
    <property type="entry name" value="PRK08591.1"/>
    <property type="match status" value="1"/>
</dbReference>
<evidence type="ECO:0000256" key="1">
    <source>
        <dbReference type="ARBA" id="ARBA00001953"/>
    </source>
</evidence>
<dbReference type="Proteomes" id="UP000323671">
    <property type="component" value="Chromosome"/>
</dbReference>
<dbReference type="InterPro" id="IPR005481">
    <property type="entry name" value="BC-like_N"/>
</dbReference>
<dbReference type="PROSITE" id="PS50968">
    <property type="entry name" value="BIOTINYL_LIPOYL"/>
    <property type="match status" value="1"/>
</dbReference>
<evidence type="ECO:0000256" key="7">
    <source>
        <dbReference type="PROSITE-ProRule" id="PRU00409"/>
    </source>
</evidence>
<evidence type="ECO:0000256" key="2">
    <source>
        <dbReference type="ARBA" id="ARBA00022598"/>
    </source>
</evidence>
<dbReference type="AlphaFoldDB" id="A0A5C1E4P0"/>
<dbReference type="PANTHER" id="PTHR18866:SF33">
    <property type="entry name" value="METHYLCROTONOYL-COA CARBOXYLASE SUBUNIT ALPHA, MITOCHONDRIAL-RELATED"/>
    <property type="match status" value="1"/>
</dbReference>
<dbReference type="Gene3D" id="3.40.50.20">
    <property type="match status" value="1"/>
</dbReference>
<dbReference type="InterPro" id="IPR011053">
    <property type="entry name" value="Single_hybrid_motif"/>
</dbReference>
<dbReference type="SUPFAM" id="SSF51246">
    <property type="entry name" value="Rudiment single hybrid motif"/>
    <property type="match status" value="1"/>
</dbReference>
<dbReference type="Pfam" id="PF02786">
    <property type="entry name" value="CPSase_L_D2"/>
    <property type="match status" value="1"/>
</dbReference>
<dbReference type="InterPro" id="IPR005479">
    <property type="entry name" value="CPAse_ATP-bd"/>
</dbReference>
<dbReference type="GO" id="GO:0005524">
    <property type="term" value="F:ATP binding"/>
    <property type="evidence" value="ECO:0007669"/>
    <property type="project" value="UniProtKB-UniRule"/>
</dbReference>
<evidence type="ECO:0000256" key="3">
    <source>
        <dbReference type="ARBA" id="ARBA00022741"/>
    </source>
</evidence>
<dbReference type="RefSeq" id="WP_149424571.1">
    <property type="nucleotide sequence ID" value="NZ_CP022579.1"/>
</dbReference>
<comment type="cofactor">
    <cofactor evidence="1">
        <name>biotin</name>
        <dbReference type="ChEBI" id="CHEBI:57586"/>
    </cofactor>
</comment>
<dbReference type="Gene3D" id="3.30.470.20">
    <property type="entry name" value="ATP-grasp fold, B domain"/>
    <property type="match status" value="1"/>
</dbReference>
<dbReference type="InterPro" id="IPR000089">
    <property type="entry name" value="Biotin_lipoyl"/>
</dbReference>
<dbReference type="FunFam" id="3.30.1490.20:FF:000003">
    <property type="entry name" value="acetyl-CoA carboxylase isoform X1"/>
    <property type="match status" value="1"/>
</dbReference>
<evidence type="ECO:0000256" key="6">
    <source>
        <dbReference type="ARBA" id="ARBA00023267"/>
    </source>
</evidence>
<dbReference type="PROSITE" id="PS50975">
    <property type="entry name" value="ATP_GRASP"/>
    <property type="match status" value="1"/>
</dbReference>
<keyword evidence="12" id="KW-1185">Reference proteome</keyword>
<keyword evidence="5" id="KW-0809">Transit peptide</keyword>
<dbReference type="InterPro" id="IPR048429">
    <property type="entry name" value="MCC_alpha_BT"/>
</dbReference>
<dbReference type="InterPro" id="IPR016185">
    <property type="entry name" value="PreATP-grasp_dom_sf"/>
</dbReference>
<reference evidence="11 12" key="1">
    <citation type="submission" date="2017-07" db="EMBL/GenBank/DDBJ databases">
        <title>Complete genome sequence of Oryzomicrobium terrae TPP412.</title>
        <authorList>
            <person name="Chiu L.-W."/>
            <person name="Lo K.-J."/>
            <person name="Tsai Y.-M."/>
            <person name="Lin S.-S."/>
            <person name="Kuo C.-H."/>
            <person name="Liu C.-T."/>
        </authorList>
    </citation>
    <scope>NUCLEOTIDE SEQUENCE [LARGE SCALE GENOMIC DNA]</scope>
    <source>
        <strain evidence="11 12">TPP412</strain>
    </source>
</reference>
<feature type="domain" description="ATP-grasp" evidence="9">
    <location>
        <begin position="120"/>
        <end position="317"/>
    </location>
</feature>
<dbReference type="SUPFAM" id="SSF56059">
    <property type="entry name" value="Glutathione synthetase ATP-binding domain-like"/>
    <property type="match status" value="1"/>
</dbReference>
<dbReference type="SMART" id="SM00878">
    <property type="entry name" value="Biotin_carb_C"/>
    <property type="match status" value="1"/>
</dbReference>
<dbReference type="FunFam" id="3.40.50.20:FF:000010">
    <property type="entry name" value="Propionyl-CoA carboxylase subunit alpha"/>
    <property type="match status" value="1"/>
</dbReference>
<dbReference type="Pfam" id="PF21139">
    <property type="entry name" value="BT_MCC_alpha"/>
    <property type="match status" value="1"/>
</dbReference>
<dbReference type="InterPro" id="IPR013815">
    <property type="entry name" value="ATP_grasp_subdomain_1"/>
</dbReference>
<name>A0A5C1E4P0_9RHOO</name>
<dbReference type="InterPro" id="IPR011761">
    <property type="entry name" value="ATP-grasp"/>
</dbReference>
<dbReference type="FunFam" id="2.40.50.100:FF:000003">
    <property type="entry name" value="Acetyl-CoA carboxylase biotin carboxyl carrier protein"/>
    <property type="match status" value="1"/>
</dbReference>
<accession>A0A5C1E4P0</accession>
<proteinExistence type="predicted"/>
<dbReference type="GO" id="GO:0016874">
    <property type="term" value="F:ligase activity"/>
    <property type="evidence" value="ECO:0007669"/>
    <property type="project" value="UniProtKB-KW"/>
</dbReference>
<dbReference type="PROSITE" id="PS50979">
    <property type="entry name" value="BC"/>
    <property type="match status" value="1"/>
</dbReference>
<dbReference type="Gene3D" id="3.30.700.40">
    <property type="match status" value="1"/>
</dbReference>
<evidence type="ECO:0000259" key="10">
    <source>
        <dbReference type="PROSITE" id="PS50979"/>
    </source>
</evidence>
<evidence type="ECO:0000259" key="8">
    <source>
        <dbReference type="PROSITE" id="PS50968"/>
    </source>
</evidence>
<dbReference type="InterPro" id="IPR011764">
    <property type="entry name" value="Biotin_carboxylation_dom"/>
</dbReference>
<dbReference type="PROSITE" id="PS00867">
    <property type="entry name" value="CPSASE_2"/>
    <property type="match status" value="1"/>
</dbReference>
<keyword evidence="3 7" id="KW-0547">Nucleotide-binding</keyword>